<evidence type="ECO:0000313" key="2">
    <source>
        <dbReference type="Proteomes" id="UP000826195"/>
    </source>
</evidence>
<protein>
    <submittedName>
        <fullName evidence="1">Uncharacterized protein</fullName>
    </submittedName>
</protein>
<name>A0AAV7IUF9_COTGL</name>
<dbReference type="Proteomes" id="UP000826195">
    <property type="component" value="Unassembled WGS sequence"/>
</dbReference>
<dbReference type="AlphaFoldDB" id="A0AAV7IUF9"/>
<organism evidence="1 2">
    <name type="scientific">Cotesia glomerata</name>
    <name type="common">Lepidopteran parasitic wasp</name>
    <name type="synonym">Apanteles glomeratus</name>
    <dbReference type="NCBI Taxonomy" id="32391"/>
    <lineage>
        <taxon>Eukaryota</taxon>
        <taxon>Metazoa</taxon>
        <taxon>Ecdysozoa</taxon>
        <taxon>Arthropoda</taxon>
        <taxon>Hexapoda</taxon>
        <taxon>Insecta</taxon>
        <taxon>Pterygota</taxon>
        <taxon>Neoptera</taxon>
        <taxon>Endopterygota</taxon>
        <taxon>Hymenoptera</taxon>
        <taxon>Apocrita</taxon>
        <taxon>Ichneumonoidea</taxon>
        <taxon>Braconidae</taxon>
        <taxon>Microgastrinae</taxon>
        <taxon>Cotesia</taxon>
    </lineage>
</organism>
<dbReference type="EMBL" id="JAHXZJ010000747">
    <property type="protein sequence ID" value="KAH0557272.1"/>
    <property type="molecule type" value="Genomic_DNA"/>
</dbReference>
<proteinExistence type="predicted"/>
<keyword evidence="2" id="KW-1185">Reference proteome</keyword>
<reference evidence="1 2" key="1">
    <citation type="journal article" date="2021" name="J. Hered.">
        <title>A chromosome-level genome assembly of the parasitoid wasp, Cotesia glomerata (Hymenoptera: Braconidae).</title>
        <authorList>
            <person name="Pinto B.J."/>
            <person name="Weis J.J."/>
            <person name="Gamble T."/>
            <person name="Ode P.J."/>
            <person name="Paul R."/>
            <person name="Zaspel J.M."/>
        </authorList>
    </citation>
    <scope>NUCLEOTIDE SEQUENCE [LARGE SCALE GENOMIC DNA]</scope>
    <source>
        <strain evidence="1">CgM1</strain>
    </source>
</reference>
<evidence type="ECO:0000313" key="1">
    <source>
        <dbReference type="EMBL" id="KAH0557272.1"/>
    </source>
</evidence>
<sequence length="154" mass="17449">MCMKVCVCNLPRSLSRWLKGLKSNKKSMMLMEKQKKLFGLEADKELATNDRVACDKNNIMGDVKLGLTHRGTLTIYVIFNLPRHDLRATTLREFRGDFRGFPIDQGQIGRHSNEEVFANGIEIYDTLWSRSTGDIGLVKSKTLPQGSVKLNGFK</sequence>
<accession>A0AAV7IUF9</accession>
<gene>
    <name evidence="1" type="ORF">KQX54_002627</name>
</gene>
<comment type="caution">
    <text evidence="1">The sequence shown here is derived from an EMBL/GenBank/DDBJ whole genome shotgun (WGS) entry which is preliminary data.</text>
</comment>